<dbReference type="STRING" id="869209.Tresu_2324"/>
<gene>
    <name evidence="3" type="ordered locus">Tresu_2324</name>
</gene>
<evidence type="ECO:0000259" key="1">
    <source>
        <dbReference type="Pfam" id="PF01548"/>
    </source>
</evidence>
<evidence type="ECO:0000259" key="2">
    <source>
        <dbReference type="Pfam" id="PF02371"/>
    </source>
</evidence>
<dbReference type="Proteomes" id="UP000006852">
    <property type="component" value="Chromosome"/>
</dbReference>
<dbReference type="KEGG" id="tsu:Tresu_2324"/>
<dbReference type="OrthoDB" id="369080at2"/>
<dbReference type="eggNOG" id="COG3547">
    <property type="taxonomic scope" value="Bacteria"/>
</dbReference>
<dbReference type="InterPro" id="IPR003346">
    <property type="entry name" value="Transposase_20"/>
</dbReference>
<dbReference type="AlphaFoldDB" id="F2NWJ8"/>
<dbReference type="GO" id="GO:0003677">
    <property type="term" value="F:DNA binding"/>
    <property type="evidence" value="ECO:0007669"/>
    <property type="project" value="InterPro"/>
</dbReference>
<dbReference type="Pfam" id="PF02371">
    <property type="entry name" value="Transposase_20"/>
    <property type="match status" value="1"/>
</dbReference>
<proteinExistence type="predicted"/>
<dbReference type="GO" id="GO:0004803">
    <property type="term" value="F:transposase activity"/>
    <property type="evidence" value="ECO:0007669"/>
    <property type="project" value="InterPro"/>
</dbReference>
<dbReference type="PANTHER" id="PTHR33055:SF15">
    <property type="entry name" value="TRANSPOSASE-RELATED"/>
    <property type="match status" value="1"/>
</dbReference>
<keyword evidence="4" id="KW-1185">Reference proteome</keyword>
<sequence length="413" mass="46558">MYIVGIDIAKKSHQAAIMKPDGTLVGRSFRFTNTKQGFEFLMDKLAAVDSNLENFEFGMEATGHYWLNLYTWLADNHATVHVINPLQSDALRNLYIRKTKTDSVDAKIIAQVIRIGQYSETKLADDRMLMMRDLCRQRFFLVDMVANLKRKIIVMMDRIFPEYQGFFSDTFGKSSTAILKHCTTPEEITLFGEDNLAQLLQVASNGKFGLKKAQELISLARNSFAARLSSKTLSLLVKQMMDQMELLQNQIGILEKHISSHFKSFGTKITQIPGIGPVLGASILSEIGDISRFANPKKLCAYAGIDPSVKQSGQFLGNENHMSKRGSGYLRRCLWMASFVSVNHCREITIVYKSQVSKGKTHFQSMGFVCHKLLNIIYTVLKNDIDYSPMLCINPAITARTSRRIARAALKAR</sequence>
<dbReference type="Pfam" id="PF01548">
    <property type="entry name" value="DEDD_Tnp_IS110"/>
    <property type="match status" value="1"/>
</dbReference>
<dbReference type="PANTHER" id="PTHR33055">
    <property type="entry name" value="TRANSPOSASE FOR INSERTION SEQUENCE ELEMENT IS1111A"/>
    <property type="match status" value="1"/>
</dbReference>
<dbReference type="NCBIfam" id="NF033542">
    <property type="entry name" value="transpos_IS110"/>
    <property type="match status" value="1"/>
</dbReference>
<name>F2NWJ8_TRES6</name>
<accession>F2NWJ8</accession>
<protein>
    <submittedName>
        <fullName evidence="3">Transposase IS116/IS110/IS902 family protein</fullName>
    </submittedName>
</protein>
<feature type="domain" description="Transposase IS116/IS110/IS902 C-terminal" evidence="2">
    <location>
        <begin position="268"/>
        <end position="344"/>
    </location>
</feature>
<evidence type="ECO:0000313" key="3">
    <source>
        <dbReference type="EMBL" id="AEB15187.1"/>
    </source>
</evidence>
<dbReference type="GeneID" id="302999436"/>
<organism evidence="3 4">
    <name type="scientific">Treponema succinifaciens (strain ATCC 33096 / DSM 2489 / 6091)</name>
    <dbReference type="NCBI Taxonomy" id="869209"/>
    <lineage>
        <taxon>Bacteria</taxon>
        <taxon>Pseudomonadati</taxon>
        <taxon>Spirochaetota</taxon>
        <taxon>Spirochaetia</taxon>
        <taxon>Spirochaetales</taxon>
        <taxon>Treponemataceae</taxon>
        <taxon>Treponema</taxon>
    </lineage>
</organism>
<dbReference type="RefSeq" id="WP_013702439.1">
    <property type="nucleotide sequence ID" value="NC_015385.1"/>
</dbReference>
<feature type="domain" description="Transposase IS110-like N-terminal" evidence="1">
    <location>
        <begin position="4"/>
        <end position="161"/>
    </location>
</feature>
<dbReference type="GO" id="GO:0006313">
    <property type="term" value="P:DNA transposition"/>
    <property type="evidence" value="ECO:0007669"/>
    <property type="project" value="InterPro"/>
</dbReference>
<dbReference type="HOGENOM" id="CLU_036902_4_8_12"/>
<reference evidence="4" key="2">
    <citation type="submission" date="2011-04" db="EMBL/GenBank/DDBJ databases">
        <title>The complete genome of chromosome of Treponema succinifaciens DSM 2489.</title>
        <authorList>
            <person name="Lucas S."/>
            <person name="Copeland A."/>
            <person name="Lapidus A."/>
            <person name="Bruce D."/>
            <person name="Goodwin L."/>
            <person name="Pitluck S."/>
            <person name="Peters L."/>
            <person name="Kyrpides N."/>
            <person name="Mavromatis K."/>
            <person name="Ivanova N."/>
            <person name="Ovchinnikova G."/>
            <person name="Teshima H."/>
            <person name="Detter J.C."/>
            <person name="Tapia R."/>
            <person name="Han C."/>
            <person name="Land M."/>
            <person name="Hauser L."/>
            <person name="Markowitz V."/>
            <person name="Cheng J.-F."/>
            <person name="Hugenholtz P."/>
            <person name="Woyke T."/>
            <person name="Wu D."/>
            <person name="Gronow S."/>
            <person name="Wellnitz S."/>
            <person name="Brambilla E."/>
            <person name="Klenk H.-P."/>
            <person name="Eisen J.A."/>
        </authorList>
    </citation>
    <scope>NUCLEOTIDE SEQUENCE [LARGE SCALE GENOMIC DNA]</scope>
    <source>
        <strain evidence="4">ATCC 33096 / DSM 2489 / 6091</strain>
    </source>
</reference>
<dbReference type="InterPro" id="IPR002525">
    <property type="entry name" value="Transp_IS110-like_N"/>
</dbReference>
<dbReference type="EMBL" id="CP002631">
    <property type="protein sequence ID" value="AEB15187.1"/>
    <property type="molecule type" value="Genomic_DNA"/>
</dbReference>
<evidence type="ECO:0000313" key="4">
    <source>
        <dbReference type="Proteomes" id="UP000006852"/>
    </source>
</evidence>
<reference evidence="3 4" key="1">
    <citation type="journal article" date="2011" name="Stand. Genomic Sci.">
        <title>Complete genome sequence of Treponema succinifaciens type strain (6091).</title>
        <authorList>
            <person name="Han C."/>
            <person name="Gronow S."/>
            <person name="Teshima H."/>
            <person name="Lapidus A."/>
            <person name="Nolan M."/>
            <person name="Lucas S."/>
            <person name="Hammon N."/>
            <person name="Deshpande S."/>
            <person name="Cheng J.F."/>
            <person name="Zeytun A."/>
            <person name="Tapia R."/>
            <person name="Goodwin L."/>
            <person name="Pitluck S."/>
            <person name="Liolios K."/>
            <person name="Pagani I."/>
            <person name="Ivanova N."/>
            <person name="Mavromatis K."/>
            <person name="Mikhailova N."/>
            <person name="Huntemann M."/>
            <person name="Pati A."/>
            <person name="Chen A."/>
            <person name="Palaniappan K."/>
            <person name="Land M."/>
            <person name="Hauser L."/>
            <person name="Brambilla E.M."/>
            <person name="Rohde M."/>
            <person name="Goker M."/>
            <person name="Woyke T."/>
            <person name="Bristow J."/>
            <person name="Eisen J.A."/>
            <person name="Markowitz V."/>
            <person name="Hugenholtz P."/>
            <person name="Kyrpides N.C."/>
            <person name="Klenk H.P."/>
            <person name="Detter J.C."/>
        </authorList>
    </citation>
    <scope>NUCLEOTIDE SEQUENCE [LARGE SCALE GENOMIC DNA]</scope>
    <source>
        <strain evidence="4">ATCC 33096 / DSM 2489 / 6091</strain>
    </source>
</reference>
<dbReference type="InterPro" id="IPR047650">
    <property type="entry name" value="Transpos_IS110"/>
</dbReference>